<gene>
    <name evidence="2" type="ORF">QE152_g18056</name>
</gene>
<dbReference type="PANTHER" id="PTHR10974:SF1">
    <property type="entry name" value="FI08016P-RELATED"/>
    <property type="match status" value="1"/>
</dbReference>
<dbReference type="InterPro" id="IPR004245">
    <property type="entry name" value="DUF229"/>
</dbReference>
<dbReference type="GO" id="GO:0005615">
    <property type="term" value="C:extracellular space"/>
    <property type="evidence" value="ECO:0007669"/>
    <property type="project" value="TreeGrafter"/>
</dbReference>
<dbReference type="PANTHER" id="PTHR10974">
    <property type="entry name" value="FI08016P-RELATED"/>
    <property type="match status" value="1"/>
</dbReference>
<reference evidence="2 3" key="1">
    <citation type="journal article" date="2024" name="BMC Genomics">
        <title>De novo assembly and annotation of Popillia japonica's genome with initial clues to its potential as an invasive pest.</title>
        <authorList>
            <person name="Cucini C."/>
            <person name="Boschi S."/>
            <person name="Funari R."/>
            <person name="Cardaioli E."/>
            <person name="Iannotti N."/>
            <person name="Marturano G."/>
            <person name="Paoli F."/>
            <person name="Bruttini M."/>
            <person name="Carapelli A."/>
            <person name="Frati F."/>
            <person name="Nardi F."/>
        </authorList>
    </citation>
    <scope>NUCLEOTIDE SEQUENCE [LARGE SCALE GENOMIC DNA]</scope>
    <source>
        <strain evidence="2">DMR45628</strain>
    </source>
</reference>
<evidence type="ECO:0000313" key="3">
    <source>
        <dbReference type="Proteomes" id="UP001458880"/>
    </source>
</evidence>
<dbReference type="SUPFAM" id="SSF53649">
    <property type="entry name" value="Alkaline phosphatase-like"/>
    <property type="match status" value="1"/>
</dbReference>
<name>A0AAW1L4K7_POPJA</name>
<keyword evidence="1" id="KW-0812">Transmembrane</keyword>
<keyword evidence="1" id="KW-0472">Membrane</keyword>
<comment type="caution">
    <text evidence="2">The sequence shown here is derived from an EMBL/GenBank/DDBJ whole genome shotgun (WGS) entry which is preliminary data.</text>
</comment>
<keyword evidence="1" id="KW-1133">Transmembrane helix</keyword>
<evidence type="ECO:0000256" key="1">
    <source>
        <dbReference type="SAM" id="Phobius"/>
    </source>
</evidence>
<dbReference type="CDD" id="cd16021">
    <property type="entry name" value="ALP_like"/>
    <property type="match status" value="1"/>
</dbReference>
<dbReference type="AlphaFoldDB" id="A0AAW1L4K7"/>
<dbReference type="EMBL" id="JASPKY010000171">
    <property type="protein sequence ID" value="KAK9728292.1"/>
    <property type="molecule type" value="Genomic_DNA"/>
</dbReference>
<dbReference type="InterPro" id="IPR017850">
    <property type="entry name" value="Alkaline_phosphatase_core_sf"/>
</dbReference>
<dbReference type="FunFam" id="3.40.720.10:FF:000017">
    <property type="entry name" value="Predicted protein"/>
    <property type="match status" value="1"/>
</dbReference>
<dbReference type="Proteomes" id="UP001458880">
    <property type="component" value="Unassembled WGS sequence"/>
</dbReference>
<keyword evidence="3" id="KW-1185">Reference proteome</keyword>
<proteinExistence type="predicted"/>
<dbReference type="Pfam" id="PF02995">
    <property type="entry name" value="DUF229"/>
    <property type="match status" value="1"/>
</dbReference>
<evidence type="ECO:0008006" key="4">
    <source>
        <dbReference type="Google" id="ProtNLM"/>
    </source>
</evidence>
<accession>A0AAW1L4K7</accession>
<protein>
    <recommendedName>
        <fullName evidence="4">DUF229 domain containing protein</fullName>
    </recommendedName>
</protein>
<dbReference type="Gene3D" id="3.40.720.10">
    <property type="entry name" value="Alkaline Phosphatase, subunit A"/>
    <property type="match status" value="1"/>
</dbReference>
<organism evidence="2 3">
    <name type="scientific">Popillia japonica</name>
    <name type="common">Japanese beetle</name>
    <dbReference type="NCBI Taxonomy" id="7064"/>
    <lineage>
        <taxon>Eukaryota</taxon>
        <taxon>Metazoa</taxon>
        <taxon>Ecdysozoa</taxon>
        <taxon>Arthropoda</taxon>
        <taxon>Hexapoda</taxon>
        <taxon>Insecta</taxon>
        <taxon>Pterygota</taxon>
        <taxon>Neoptera</taxon>
        <taxon>Endopterygota</taxon>
        <taxon>Coleoptera</taxon>
        <taxon>Polyphaga</taxon>
        <taxon>Scarabaeiformia</taxon>
        <taxon>Scarabaeidae</taxon>
        <taxon>Rutelinae</taxon>
        <taxon>Popillia</taxon>
    </lineage>
</organism>
<evidence type="ECO:0000313" key="2">
    <source>
        <dbReference type="EMBL" id="KAK9728292.1"/>
    </source>
</evidence>
<sequence length="701" mass="81375">MLQYLEYVHDVIHGTKFQLMDVEESKWRPTPLLYLFIIVSGGVIFFLNVFQMQYTYHVMQPEAIIEQMPSQQFMKSADSDDSMKGFLLKTKGCRIPELKPINHGIKRFIFAEKAVVCNNGTPPLIESNQTCLYIVKSALEAYDVNATSLLACCYQKFSRVDPTDGKKFGKIQYSDCISFNDSVEVDKKAEFVKVTCLYNNTTIYKDFFSFIPPKPIPPLKTIKVTCLYNNTTIYKDFFSFIPPKPIPPLKTSEPKLNVLIIGIDSVSRLNFHRQMPKTSAALKKIKAVELLGYNKVGDNTFPNLMPVLTGLNESQLKETCWPNTSAYFDDCPFIWKKFAQNGYATVFAEDASWMGIFNYQRRGFKHQPTHYFWDTFNREAEKQVGNKHRMNVDQCLGPRETYKVLVNYAEKFAESIQILYNRPYFGFFWSSSLTHDFLNKPKLGDAFFEDFISRLYRKHLLNNTVFIFMSDHGIRWGDIRSTFQGRIEERLPFIHIYIPESYRIDFSLAYSNLARNSRRLTTPYDLHKTLEDLLNPYALNRDFLRQRQENQTERREYSLFDAISPERTCEDASISQHWCTCQSAVKIATNESVIVEAANFTVDFINRLLVGYADCVLLKLDEVIDSSLQIHQKDIEDKRSKKDYTLILRTKPGSALFEATVRRETKADESYSYEIIGTISRINLYGRQITVALLELINRVR</sequence>
<feature type="transmembrane region" description="Helical" evidence="1">
    <location>
        <begin position="32"/>
        <end position="50"/>
    </location>
</feature>